<dbReference type="OrthoDB" id="948250at2"/>
<sequence>MIIREIREDDAILFLDLQKTIEEETQFMLLESGERETAVAEKRKLIRAVLNRDNQTVFVVENNDGRLVGYLRALGGEYEKSRHTAYITMGVLQEFTGQGLGTRLLETLDEWAQHNGIHRLELIVMQPNKAAIGLYEKMGYEIEGTKRDSLFIDGVYVDEYYMGKLLPKS</sequence>
<evidence type="ECO:0000313" key="3">
    <source>
        <dbReference type="Proteomes" id="UP000006443"/>
    </source>
</evidence>
<dbReference type="InterPro" id="IPR016181">
    <property type="entry name" value="Acyl_CoA_acyltransferase"/>
</dbReference>
<evidence type="ECO:0000313" key="2">
    <source>
        <dbReference type="EMBL" id="EEG76365.1"/>
    </source>
</evidence>
<dbReference type="Gene3D" id="3.40.630.30">
    <property type="match status" value="1"/>
</dbReference>
<dbReference type="PANTHER" id="PTHR43415:SF3">
    <property type="entry name" value="GNAT-FAMILY ACETYLTRANSFERASE"/>
    <property type="match status" value="1"/>
</dbReference>
<dbReference type="SUPFAM" id="SSF55729">
    <property type="entry name" value="Acyl-CoA N-acyltransferases (Nat)"/>
    <property type="match status" value="1"/>
</dbReference>
<evidence type="ECO:0000259" key="1">
    <source>
        <dbReference type="PROSITE" id="PS51186"/>
    </source>
</evidence>
<dbReference type="InterPro" id="IPR000182">
    <property type="entry name" value="GNAT_dom"/>
</dbReference>
<reference evidence="2 3" key="1">
    <citation type="submission" date="2009-02" db="EMBL/GenBank/DDBJ databases">
        <title>Sequencing of the draft genome and assembly of Dethiobacter alkaliphilus AHT 1.</title>
        <authorList>
            <consortium name="US DOE Joint Genome Institute (JGI-PGF)"/>
            <person name="Lucas S."/>
            <person name="Copeland A."/>
            <person name="Lapidus A."/>
            <person name="Glavina del Rio T."/>
            <person name="Dalin E."/>
            <person name="Tice H."/>
            <person name="Bruce D."/>
            <person name="Goodwin L."/>
            <person name="Pitluck S."/>
            <person name="Larimer F."/>
            <person name="Land M.L."/>
            <person name="Hauser L."/>
            <person name="Muyzer G."/>
        </authorList>
    </citation>
    <scope>NUCLEOTIDE SEQUENCE [LARGE SCALE GENOMIC DNA]</scope>
    <source>
        <strain evidence="2 3">AHT 1</strain>
    </source>
</reference>
<name>C0GJZ6_DETAL</name>
<protein>
    <submittedName>
        <fullName evidence="2">GCN5-related N-acetyltransferase</fullName>
    </submittedName>
</protein>
<keyword evidence="3" id="KW-1185">Reference proteome</keyword>
<keyword evidence="2" id="KW-0808">Transferase</keyword>
<dbReference type="CDD" id="cd04301">
    <property type="entry name" value="NAT_SF"/>
    <property type="match status" value="1"/>
</dbReference>
<dbReference type="RefSeq" id="WP_008518549.1">
    <property type="nucleotide sequence ID" value="NZ_ACJM01000019.1"/>
</dbReference>
<dbReference type="PIRSF" id="PIRSF037663">
    <property type="entry name" value="Acetyltransf_GNAT_prd"/>
    <property type="match status" value="1"/>
</dbReference>
<feature type="domain" description="N-acetyltransferase" evidence="1">
    <location>
        <begin position="1"/>
        <end position="167"/>
    </location>
</feature>
<dbReference type="Pfam" id="PF00583">
    <property type="entry name" value="Acetyltransf_1"/>
    <property type="match status" value="1"/>
</dbReference>
<dbReference type="STRING" id="555088.DealDRAFT_2805"/>
<comment type="caution">
    <text evidence="2">The sequence shown here is derived from an EMBL/GenBank/DDBJ whole genome shotgun (WGS) entry which is preliminary data.</text>
</comment>
<dbReference type="PROSITE" id="PS51186">
    <property type="entry name" value="GNAT"/>
    <property type="match status" value="1"/>
</dbReference>
<gene>
    <name evidence="2" type="ORF">DealDRAFT_2805</name>
</gene>
<organism evidence="2 3">
    <name type="scientific">Dethiobacter alkaliphilus AHT 1</name>
    <dbReference type="NCBI Taxonomy" id="555088"/>
    <lineage>
        <taxon>Bacteria</taxon>
        <taxon>Bacillati</taxon>
        <taxon>Bacillota</taxon>
        <taxon>Dethiobacteria</taxon>
        <taxon>Dethiobacterales</taxon>
        <taxon>Dethiobacteraceae</taxon>
        <taxon>Dethiobacter</taxon>
    </lineage>
</organism>
<dbReference type="InterPro" id="IPR017255">
    <property type="entry name" value="AcTrfase_GNAT_prd"/>
</dbReference>
<proteinExistence type="predicted"/>
<accession>C0GJZ6</accession>
<dbReference type="eggNOG" id="COG0456">
    <property type="taxonomic scope" value="Bacteria"/>
</dbReference>
<dbReference type="Proteomes" id="UP000006443">
    <property type="component" value="Unassembled WGS sequence"/>
</dbReference>
<dbReference type="GO" id="GO:0016747">
    <property type="term" value="F:acyltransferase activity, transferring groups other than amino-acyl groups"/>
    <property type="evidence" value="ECO:0007669"/>
    <property type="project" value="InterPro"/>
</dbReference>
<dbReference type="EMBL" id="ACJM01000019">
    <property type="protein sequence ID" value="EEG76365.1"/>
    <property type="molecule type" value="Genomic_DNA"/>
</dbReference>
<dbReference type="PANTHER" id="PTHR43415">
    <property type="entry name" value="SPERMIDINE N(1)-ACETYLTRANSFERASE"/>
    <property type="match status" value="1"/>
</dbReference>
<dbReference type="AlphaFoldDB" id="C0GJZ6"/>